<comment type="subcellular location">
    <subcellularLocation>
        <location evidence="3 16">Cytoplasm</location>
    </subcellularLocation>
</comment>
<comment type="function">
    <text evidence="2 16">Cell wall formation.</text>
</comment>
<evidence type="ECO:0000256" key="8">
    <source>
        <dbReference type="ARBA" id="ARBA00022827"/>
    </source>
</evidence>
<evidence type="ECO:0000256" key="15">
    <source>
        <dbReference type="ARBA" id="ARBA00048914"/>
    </source>
</evidence>
<keyword evidence="6 16" id="KW-0132">Cell division</keyword>
<evidence type="ECO:0000256" key="14">
    <source>
        <dbReference type="ARBA" id="ARBA00023316"/>
    </source>
</evidence>
<dbReference type="AlphaFoldDB" id="A0A9D1IC76"/>
<dbReference type="PANTHER" id="PTHR21071">
    <property type="entry name" value="UDP-N-ACETYLENOLPYRUVOYLGLUCOSAMINE REDUCTASE"/>
    <property type="match status" value="1"/>
</dbReference>
<comment type="similarity">
    <text evidence="16">Belongs to the MurB family.</text>
</comment>
<dbReference type="InterPro" id="IPR036318">
    <property type="entry name" value="FAD-bd_PCMH-like_sf"/>
</dbReference>
<dbReference type="NCBIfam" id="NF010480">
    <property type="entry name" value="PRK13905.1"/>
    <property type="match status" value="1"/>
</dbReference>
<sequence>MSLELLAKRLCENTSPERVLINEPMCKHTTFRIGGPADLFFMPESSRELALALGIARHLEIPTLVMGNGSNLLVRDGGVRGLVVQLGDRFSEVRVEGARIFAKAGASLSRVAQAAQEAGLTGLEFASGIPGTLGGGTAMNAGAYGGQLSDVLVDADVLIDGEVRSLSRDALKMGYRTTSVLRHRHIITAARFLLTHDDPQNILSRMQDLNRRRREKQPLNFPSAGSFFKRPEGQFAGKLIEEAGLKGLRVGDAQVSEKHAGFLINLGNATARDVLSLMEEVQKRVEEKFQVRLEPEVRIVGVE</sequence>
<dbReference type="Gene3D" id="3.30.43.10">
    <property type="entry name" value="Uridine Diphospho-n-acetylenolpyruvylglucosamine Reductase, domain 2"/>
    <property type="match status" value="1"/>
</dbReference>
<dbReference type="GO" id="GO:0008762">
    <property type="term" value="F:UDP-N-acetylmuramate dehydrogenase activity"/>
    <property type="evidence" value="ECO:0007669"/>
    <property type="project" value="UniProtKB-UniRule"/>
</dbReference>
<reference evidence="18" key="2">
    <citation type="journal article" date="2021" name="PeerJ">
        <title>Extensive microbial diversity within the chicken gut microbiome revealed by metagenomics and culture.</title>
        <authorList>
            <person name="Gilroy R."/>
            <person name="Ravi A."/>
            <person name="Getino M."/>
            <person name="Pursley I."/>
            <person name="Horton D.L."/>
            <person name="Alikhan N.F."/>
            <person name="Baker D."/>
            <person name="Gharbi K."/>
            <person name="Hall N."/>
            <person name="Watson M."/>
            <person name="Adriaenssens E.M."/>
            <person name="Foster-Nyarko E."/>
            <person name="Jarju S."/>
            <person name="Secka A."/>
            <person name="Antonio M."/>
            <person name="Oren A."/>
            <person name="Chaudhuri R.R."/>
            <person name="La Ragione R."/>
            <person name="Hildebrand F."/>
            <person name="Pallen M.J."/>
        </authorList>
    </citation>
    <scope>NUCLEOTIDE SEQUENCE</scope>
    <source>
        <strain evidence="18">ChiHcec3-11533</strain>
    </source>
</reference>
<dbReference type="GO" id="GO:0051301">
    <property type="term" value="P:cell division"/>
    <property type="evidence" value="ECO:0007669"/>
    <property type="project" value="UniProtKB-KW"/>
</dbReference>
<evidence type="ECO:0000256" key="5">
    <source>
        <dbReference type="ARBA" id="ARBA00022490"/>
    </source>
</evidence>
<dbReference type="InterPro" id="IPR003170">
    <property type="entry name" value="MurB"/>
</dbReference>
<name>A0A9D1IC76_9FIRM</name>
<keyword evidence="8 16" id="KW-0274">FAD</keyword>
<dbReference type="GO" id="GO:0008360">
    <property type="term" value="P:regulation of cell shape"/>
    <property type="evidence" value="ECO:0007669"/>
    <property type="project" value="UniProtKB-KW"/>
</dbReference>
<evidence type="ECO:0000256" key="7">
    <source>
        <dbReference type="ARBA" id="ARBA00022630"/>
    </source>
</evidence>
<comment type="caution">
    <text evidence="18">The sequence shown here is derived from an EMBL/GenBank/DDBJ whole genome shotgun (WGS) entry which is preliminary data.</text>
</comment>
<evidence type="ECO:0000313" key="18">
    <source>
        <dbReference type="EMBL" id="HIU33487.1"/>
    </source>
</evidence>
<dbReference type="Proteomes" id="UP000824072">
    <property type="component" value="Unassembled WGS sequence"/>
</dbReference>
<feature type="active site" evidence="16">
    <location>
        <position position="176"/>
    </location>
</feature>
<dbReference type="NCBIfam" id="TIGR00179">
    <property type="entry name" value="murB"/>
    <property type="match status" value="1"/>
</dbReference>
<evidence type="ECO:0000256" key="4">
    <source>
        <dbReference type="ARBA" id="ARBA00004752"/>
    </source>
</evidence>
<dbReference type="Pfam" id="PF02873">
    <property type="entry name" value="MurB_C"/>
    <property type="match status" value="1"/>
</dbReference>
<dbReference type="InterPro" id="IPR016167">
    <property type="entry name" value="FAD-bd_PCMH_sub1"/>
</dbReference>
<keyword evidence="13 16" id="KW-0131">Cell cycle</keyword>
<dbReference type="PROSITE" id="PS51387">
    <property type="entry name" value="FAD_PCMH"/>
    <property type="match status" value="1"/>
</dbReference>
<keyword evidence="9 16" id="KW-0521">NADP</keyword>
<evidence type="ECO:0000256" key="6">
    <source>
        <dbReference type="ARBA" id="ARBA00022618"/>
    </source>
</evidence>
<proteinExistence type="inferred from homology"/>
<dbReference type="SUPFAM" id="SSF56194">
    <property type="entry name" value="Uridine diphospho-N-Acetylenolpyruvylglucosamine reductase, MurB, C-terminal domain"/>
    <property type="match status" value="1"/>
</dbReference>
<comment type="cofactor">
    <cofactor evidence="1 16">
        <name>FAD</name>
        <dbReference type="ChEBI" id="CHEBI:57692"/>
    </cofactor>
</comment>
<evidence type="ECO:0000256" key="3">
    <source>
        <dbReference type="ARBA" id="ARBA00004496"/>
    </source>
</evidence>
<dbReference type="InterPro" id="IPR036635">
    <property type="entry name" value="MurB_C_sf"/>
</dbReference>
<dbReference type="Gene3D" id="3.30.465.10">
    <property type="match status" value="1"/>
</dbReference>
<evidence type="ECO:0000259" key="17">
    <source>
        <dbReference type="PROSITE" id="PS51387"/>
    </source>
</evidence>
<keyword evidence="11 16" id="KW-0573">Peptidoglycan synthesis</keyword>
<feature type="active site" evidence="16">
    <location>
        <position position="296"/>
    </location>
</feature>
<dbReference type="InterPro" id="IPR016166">
    <property type="entry name" value="FAD-bd_PCMH"/>
</dbReference>
<dbReference type="GO" id="GO:0071555">
    <property type="term" value="P:cell wall organization"/>
    <property type="evidence" value="ECO:0007669"/>
    <property type="project" value="UniProtKB-KW"/>
</dbReference>
<feature type="domain" description="FAD-binding PCMH-type" evidence="17">
    <location>
        <begin position="32"/>
        <end position="197"/>
    </location>
</feature>
<keyword evidence="7 16" id="KW-0285">Flavoprotein</keyword>
<dbReference type="SUPFAM" id="SSF56176">
    <property type="entry name" value="FAD-binding/transporter-associated domain-like"/>
    <property type="match status" value="1"/>
</dbReference>
<accession>A0A9D1IC76</accession>
<dbReference type="PANTHER" id="PTHR21071:SF4">
    <property type="entry name" value="UDP-N-ACETYLENOLPYRUVOYLGLUCOSAMINE REDUCTASE"/>
    <property type="match status" value="1"/>
</dbReference>
<dbReference type="Gene3D" id="3.90.78.10">
    <property type="entry name" value="UDP-N-acetylenolpyruvoylglucosamine reductase, C-terminal domain"/>
    <property type="match status" value="1"/>
</dbReference>
<evidence type="ECO:0000256" key="9">
    <source>
        <dbReference type="ARBA" id="ARBA00022857"/>
    </source>
</evidence>
<protein>
    <recommendedName>
        <fullName evidence="16">UDP-N-acetylenolpyruvoylglucosamine reductase</fullName>
        <ecNumber evidence="16">1.3.1.98</ecNumber>
    </recommendedName>
    <alternativeName>
        <fullName evidence="16">UDP-N-acetylmuramate dehydrogenase</fullName>
    </alternativeName>
</protein>
<dbReference type="EMBL" id="DVMU01000064">
    <property type="protein sequence ID" value="HIU33487.1"/>
    <property type="molecule type" value="Genomic_DNA"/>
</dbReference>
<dbReference type="GO" id="GO:0009252">
    <property type="term" value="P:peptidoglycan biosynthetic process"/>
    <property type="evidence" value="ECO:0007669"/>
    <property type="project" value="UniProtKB-UniRule"/>
</dbReference>
<evidence type="ECO:0000256" key="12">
    <source>
        <dbReference type="ARBA" id="ARBA00023002"/>
    </source>
</evidence>
<dbReference type="InterPro" id="IPR006094">
    <property type="entry name" value="Oxid_FAD_bind_N"/>
</dbReference>
<comment type="catalytic activity">
    <reaction evidence="15 16">
        <text>UDP-N-acetyl-alpha-D-muramate + NADP(+) = UDP-N-acetyl-3-O-(1-carboxyvinyl)-alpha-D-glucosamine + NADPH + H(+)</text>
        <dbReference type="Rhea" id="RHEA:12248"/>
        <dbReference type="ChEBI" id="CHEBI:15378"/>
        <dbReference type="ChEBI" id="CHEBI:57783"/>
        <dbReference type="ChEBI" id="CHEBI:58349"/>
        <dbReference type="ChEBI" id="CHEBI:68483"/>
        <dbReference type="ChEBI" id="CHEBI:70757"/>
        <dbReference type="EC" id="1.3.1.98"/>
    </reaction>
</comment>
<evidence type="ECO:0000256" key="13">
    <source>
        <dbReference type="ARBA" id="ARBA00023306"/>
    </source>
</evidence>
<evidence type="ECO:0000256" key="10">
    <source>
        <dbReference type="ARBA" id="ARBA00022960"/>
    </source>
</evidence>
<dbReference type="GO" id="GO:0071949">
    <property type="term" value="F:FAD binding"/>
    <property type="evidence" value="ECO:0007669"/>
    <property type="project" value="InterPro"/>
</dbReference>
<dbReference type="GO" id="GO:0005829">
    <property type="term" value="C:cytosol"/>
    <property type="evidence" value="ECO:0007669"/>
    <property type="project" value="TreeGrafter"/>
</dbReference>
<keyword evidence="10 16" id="KW-0133">Cell shape</keyword>
<evidence type="ECO:0000256" key="2">
    <source>
        <dbReference type="ARBA" id="ARBA00003921"/>
    </source>
</evidence>
<organism evidence="18 19">
    <name type="scientific">Candidatus Pullichristensenella excrementigallinarum</name>
    <dbReference type="NCBI Taxonomy" id="2840907"/>
    <lineage>
        <taxon>Bacteria</taxon>
        <taxon>Bacillati</taxon>
        <taxon>Bacillota</taxon>
        <taxon>Clostridia</taxon>
        <taxon>Candidatus Pullichristensenella</taxon>
    </lineage>
</organism>
<evidence type="ECO:0000256" key="11">
    <source>
        <dbReference type="ARBA" id="ARBA00022984"/>
    </source>
</evidence>
<dbReference type="Pfam" id="PF01565">
    <property type="entry name" value="FAD_binding_4"/>
    <property type="match status" value="1"/>
</dbReference>
<evidence type="ECO:0000256" key="1">
    <source>
        <dbReference type="ARBA" id="ARBA00001974"/>
    </source>
</evidence>
<dbReference type="HAMAP" id="MF_00037">
    <property type="entry name" value="MurB"/>
    <property type="match status" value="1"/>
</dbReference>
<dbReference type="EC" id="1.3.1.98" evidence="16"/>
<dbReference type="InterPro" id="IPR011601">
    <property type="entry name" value="MurB_C"/>
</dbReference>
<keyword evidence="14 16" id="KW-0961">Cell wall biogenesis/degradation</keyword>
<evidence type="ECO:0000313" key="19">
    <source>
        <dbReference type="Proteomes" id="UP000824072"/>
    </source>
</evidence>
<keyword evidence="12 16" id="KW-0560">Oxidoreductase</keyword>
<gene>
    <name evidence="16 18" type="primary">murB</name>
    <name evidence="18" type="ORF">IAB02_02905</name>
</gene>
<evidence type="ECO:0000256" key="16">
    <source>
        <dbReference type="HAMAP-Rule" id="MF_00037"/>
    </source>
</evidence>
<keyword evidence="5 16" id="KW-0963">Cytoplasm</keyword>
<comment type="pathway">
    <text evidence="4 16">Cell wall biogenesis; peptidoglycan biosynthesis.</text>
</comment>
<feature type="active site" description="Proton donor" evidence="16">
    <location>
        <position position="226"/>
    </location>
</feature>
<reference evidence="18" key="1">
    <citation type="submission" date="2020-10" db="EMBL/GenBank/DDBJ databases">
        <authorList>
            <person name="Gilroy R."/>
        </authorList>
    </citation>
    <scope>NUCLEOTIDE SEQUENCE</scope>
    <source>
        <strain evidence="18">ChiHcec3-11533</strain>
    </source>
</reference>
<dbReference type="InterPro" id="IPR016169">
    <property type="entry name" value="FAD-bd_PCMH_sub2"/>
</dbReference>